<keyword evidence="8 13" id="KW-0406">Ion transport</keyword>
<evidence type="ECO:0000256" key="12">
    <source>
        <dbReference type="ARBA" id="ARBA00023303"/>
    </source>
</evidence>
<evidence type="ECO:0000256" key="9">
    <source>
        <dbReference type="ARBA" id="ARBA00023136"/>
    </source>
</evidence>
<evidence type="ECO:0000313" key="17">
    <source>
        <dbReference type="EMBL" id="KAK0399513.1"/>
    </source>
</evidence>
<evidence type="ECO:0000256" key="2">
    <source>
        <dbReference type="ARBA" id="ARBA00007193"/>
    </source>
</evidence>
<gene>
    <name evidence="17" type="ORF">QR680_003087</name>
</gene>
<feature type="compositionally biased region" description="Basic and acidic residues" evidence="14">
    <location>
        <begin position="1691"/>
        <end position="1707"/>
    </location>
</feature>
<keyword evidence="10" id="KW-0325">Glycoprotein</keyword>
<feature type="signal peptide" evidence="16">
    <location>
        <begin position="1"/>
        <end position="20"/>
    </location>
</feature>
<dbReference type="PRINTS" id="PR01078">
    <property type="entry name" value="AMINACHANNEL"/>
</dbReference>
<evidence type="ECO:0000256" key="7">
    <source>
        <dbReference type="ARBA" id="ARBA00023053"/>
    </source>
</evidence>
<keyword evidence="7" id="KW-0915">Sodium</keyword>
<keyword evidence="18" id="KW-1185">Reference proteome</keyword>
<dbReference type="GO" id="GO:0005886">
    <property type="term" value="C:plasma membrane"/>
    <property type="evidence" value="ECO:0007669"/>
    <property type="project" value="TreeGrafter"/>
</dbReference>
<dbReference type="PANTHER" id="PTHR11690:SF242">
    <property type="entry name" value="DEGENERIN UNC-8"/>
    <property type="match status" value="1"/>
</dbReference>
<dbReference type="InterPro" id="IPR020903">
    <property type="entry name" value="ENaC_CS"/>
</dbReference>
<feature type="compositionally biased region" description="Basic and acidic residues" evidence="14">
    <location>
        <begin position="1671"/>
        <end position="1680"/>
    </location>
</feature>
<dbReference type="SUPFAM" id="SSF49313">
    <property type="entry name" value="Cadherin-like"/>
    <property type="match status" value="1"/>
</dbReference>
<dbReference type="GO" id="GO:0015280">
    <property type="term" value="F:ligand-gated sodium channel activity"/>
    <property type="evidence" value="ECO:0007669"/>
    <property type="project" value="TreeGrafter"/>
</dbReference>
<evidence type="ECO:0000256" key="8">
    <source>
        <dbReference type="ARBA" id="ARBA00023065"/>
    </source>
</evidence>
<dbReference type="PROSITE" id="PS01206">
    <property type="entry name" value="ASC"/>
    <property type="match status" value="1"/>
</dbReference>
<evidence type="ECO:0000256" key="5">
    <source>
        <dbReference type="ARBA" id="ARBA00022692"/>
    </source>
</evidence>
<feature type="transmembrane region" description="Helical" evidence="15">
    <location>
        <begin position="781"/>
        <end position="801"/>
    </location>
</feature>
<feature type="region of interest" description="Disordered" evidence="14">
    <location>
        <begin position="1655"/>
        <end position="1707"/>
    </location>
</feature>
<keyword evidence="6 15" id="KW-1133">Transmembrane helix</keyword>
<feature type="transmembrane region" description="Helical" evidence="15">
    <location>
        <begin position="899"/>
        <end position="919"/>
    </location>
</feature>
<evidence type="ECO:0000256" key="6">
    <source>
        <dbReference type="ARBA" id="ARBA00022989"/>
    </source>
</evidence>
<dbReference type="FunFam" id="1.10.287.770:FF:000001">
    <property type="entry name" value="Acid-sensing ion channel subunit 1"/>
    <property type="match status" value="1"/>
</dbReference>
<comment type="subcellular location">
    <subcellularLocation>
        <location evidence="1">Membrane</location>
        <topology evidence="1">Multi-pass membrane protein</topology>
    </subcellularLocation>
</comment>
<keyword evidence="9 15" id="KW-0472">Membrane</keyword>
<evidence type="ECO:0000256" key="15">
    <source>
        <dbReference type="SAM" id="Phobius"/>
    </source>
</evidence>
<evidence type="ECO:0000256" key="4">
    <source>
        <dbReference type="ARBA" id="ARBA00022461"/>
    </source>
</evidence>
<comment type="caution">
    <text evidence="17">The sequence shown here is derived from an EMBL/GenBank/DDBJ whole genome shotgun (WGS) entry which is preliminary data.</text>
</comment>
<dbReference type="Gene3D" id="2.60.40.60">
    <property type="entry name" value="Cadherins"/>
    <property type="match status" value="1"/>
</dbReference>
<feature type="transmembrane region" description="Helical" evidence="15">
    <location>
        <begin position="674"/>
        <end position="696"/>
    </location>
</feature>
<keyword evidence="16" id="KW-0732">Signal</keyword>
<feature type="chain" id="PRO_5041380348" description="GPS domain-containing protein" evidence="16">
    <location>
        <begin position="21"/>
        <end position="1707"/>
    </location>
</feature>
<keyword evidence="3 13" id="KW-0813">Transport</keyword>
<dbReference type="Gene3D" id="1.10.287.770">
    <property type="entry name" value="YojJ-like"/>
    <property type="match status" value="1"/>
</dbReference>
<evidence type="ECO:0000313" key="18">
    <source>
        <dbReference type="Proteomes" id="UP001175271"/>
    </source>
</evidence>
<feature type="transmembrane region" description="Helical" evidence="15">
    <location>
        <begin position="821"/>
        <end position="847"/>
    </location>
</feature>
<keyword evidence="5 13" id="KW-0812">Transmembrane</keyword>
<feature type="transmembrane region" description="Helical" evidence="15">
    <location>
        <begin position="708"/>
        <end position="729"/>
    </location>
</feature>
<sequence>MATHPFFVLLLFYIVVVCYGVDFSDVCELRIHDSAPVGSKMTMNEALERRVRNSKNCFGQLEPDIDWIDFDTTRSVFVTRAMVPSSGSDPTKAVLHMMCPSNQMDSIPFAVQITRKNRHPPQFSLESYQFYAPVSLPKGAEVGRIVVVDHDPVVYNSQYQLVLIGKNKHFSVEKNGSVLIKSPLHGLPLYRPTRLRLLAVDFGSPQLFSSVNLTITPVTVSEMKDIRVNVANTKYQIYEWDGPEYGIADRVRITVQRQGDVVYEKEVDGQQNIHMAQIPLQAASDYTLRLTAIDVDGETPSDVHRFSVLNKEVQCDGVCSGGGMPMCYNGKFHRIEQYKDEYGPHCLCFDGYSSAQCEHKESCEAEHAVDVYGEVDWPRIFVNETATVLCPFGAEGEKITRICRWDRRSQMAVWEAVADMDVCRKQSSVLVHLGVLANYAEKSANTVSGVEAVQRFISTMLTYPAFEPNITTAHFDPRIAEHALHVIDTIITKNFSDVRGNVTKFKNDFHELILDFSSRIPVPYTIESSKNGIHMKTFNWVANAENFPTNIGQSCYLEMPRSDVNDHVRTICMTNPTLYPIIDGSNPVMSVEMDHGSSMPKGAIARIGLKPMNASENYTCVYFDKNENGWSTNGIKLLSRNFESGLVLCETSHFSLFTLLPESMFYSPVSFTDLNHLCPILTTVITVILSLFLLLISMLQRNLLVDPALLLLQLLSLINHLVQLGIMTLPGFVSLRNYDGQIQFCFQFLLVSIAVLFAFLNSTIYSKLAHDRTPIFSFFRTLMIFFVAIVFPLALCISSYYLDGFVLQNIATKQQRIQLNFPFLCHFVLPIAVFGTIALSYGVASICRCQMEQRKARSMPEKNEHFKNALKAVWMSYVLIIAVYMEVVFLFNRRGSPKVAAFCFIQIIYCIGLFFLSCYHLRLQQRPPAESPTRTLERKRDISRDHLLGVPKTGTETNGHFSYRDSIESDLSKYSAFKPVLDSIYIDSNVPPMEPENGRFENVYDGKFSMPVVIPGLVHGHVPLTTRRSQRSALMTSGSQQLDYTSLKPILIDFCARTSSHGIPFVGSPSFCGRYIWAAVTFVCLLGFLFQTYWTLSEYLEYRTIIEMQLKFEPAPFPAATVCNLNAFKYHELKQYEEISQRLSLWEKVVNIRDEVDAEEPQKREKRQAVYQPVFVRCVCNLPDDQCVPQRNPLETNTTVCMCFEDARKGDIWPCYPTSVWKEKTCYHCSKSNTCDDPDRPNITSLLTTPKKTRCLCQSISHYCVVRPNDEVRWWNPNNYTVYPATTPLPSEPIQAFQAIENLKDRGAITTKTKENIIFMVAALPREARKNLSYTLKELVLRCSFNSEDCVMDRDFQLHMDPEYGNCYTFNFNDSVELKNSRAGPMYGLRLLLNVNQSGYMPTTEAAGVRIVVHEQDQEPFPDTFGYSAPTGFVSSFGLKTKVLHRLDAPYGLCSDTFRPEGYIYQEHYSPEGCYRNCFQHMIIASCGCGDPRFPLPNDTLKPCDAMNSAQYNCLTNITSSIGGFHHLTQDCHCVQPCTENVFETAYSAAAWPAINFNIGTDCPAVLDITNDSAACAEYYRLNTAYIEIYYEQLNFETLKETAGYTLVNLFSDFGGNIGLWIGFSLITVVEVIELICECSIYYVKKYQRFHRRRRDKKNHRPCSPKKHIREKNSRVESPSKKACLRQSINKSDDERFRSPSRKMIEP</sequence>
<evidence type="ECO:0000256" key="1">
    <source>
        <dbReference type="ARBA" id="ARBA00004141"/>
    </source>
</evidence>
<dbReference type="PANTHER" id="PTHR11690">
    <property type="entry name" value="AMILORIDE-SENSITIVE SODIUM CHANNEL-RELATED"/>
    <property type="match status" value="1"/>
</dbReference>
<evidence type="ECO:0000256" key="3">
    <source>
        <dbReference type="ARBA" id="ARBA00022448"/>
    </source>
</evidence>
<reference evidence="17" key="1">
    <citation type="submission" date="2023-06" db="EMBL/GenBank/DDBJ databases">
        <title>Genomic analysis of the entomopathogenic nematode Steinernema hermaphroditum.</title>
        <authorList>
            <person name="Schwarz E.M."/>
            <person name="Heppert J.K."/>
            <person name="Baniya A."/>
            <person name="Schwartz H.T."/>
            <person name="Tan C.-H."/>
            <person name="Antoshechkin I."/>
            <person name="Sternberg P.W."/>
            <person name="Goodrich-Blair H."/>
            <person name="Dillman A.R."/>
        </authorList>
    </citation>
    <scope>NUCLEOTIDE SEQUENCE</scope>
    <source>
        <strain evidence="17">PS9179</strain>
        <tissue evidence="17">Whole animal</tissue>
    </source>
</reference>
<protein>
    <recommendedName>
        <fullName evidence="19">GPS domain-containing protein</fullName>
    </recommendedName>
</protein>
<evidence type="ECO:0008006" key="19">
    <source>
        <dbReference type="Google" id="ProtNLM"/>
    </source>
</evidence>
<dbReference type="NCBIfam" id="TIGR00867">
    <property type="entry name" value="deg-1"/>
    <property type="match status" value="1"/>
</dbReference>
<dbReference type="Proteomes" id="UP001175271">
    <property type="component" value="Unassembled WGS sequence"/>
</dbReference>
<accession>A0AA39LJH8</accession>
<proteinExistence type="inferred from homology"/>
<dbReference type="Gene3D" id="2.60.470.10">
    <property type="entry name" value="Acid-sensing ion channels like domains"/>
    <property type="match status" value="1"/>
</dbReference>
<evidence type="ECO:0000256" key="10">
    <source>
        <dbReference type="ARBA" id="ARBA00023180"/>
    </source>
</evidence>
<feature type="compositionally biased region" description="Basic residues" evidence="14">
    <location>
        <begin position="1655"/>
        <end position="1670"/>
    </location>
</feature>
<name>A0AA39LJH8_9BILA</name>
<dbReference type="InterPro" id="IPR004726">
    <property type="entry name" value="Deg-1"/>
</dbReference>
<dbReference type="CDD" id="cd11304">
    <property type="entry name" value="Cadherin_repeat"/>
    <property type="match status" value="1"/>
</dbReference>
<dbReference type="EMBL" id="JAUCMV010000005">
    <property type="protein sequence ID" value="KAK0399513.1"/>
    <property type="molecule type" value="Genomic_DNA"/>
</dbReference>
<evidence type="ECO:0000256" key="14">
    <source>
        <dbReference type="SAM" id="MobiDB-lite"/>
    </source>
</evidence>
<dbReference type="InterPro" id="IPR001873">
    <property type="entry name" value="ENaC"/>
</dbReference>
<feature type="transmembrane region" description="Helical" evidence="15">
    <location>
        <begin position="1075"/>
        <end position="1094"/>
    </location>
</feature>
<feature type="transmembrane region" description="Helical" evidence="15">
    <location>
        <begin position="868"/>
        <end position="887"/>
    </location>
</feature>
<evidence type="ECO:0000256" key="16">
    <source>
        <dbReference type="SAM" id="SignalP"/>
    </source>
</evidence>
<organism evidence="17 18">
    <name type="scientific">Steinernema hermaphroditum</name>
    <dbReference type="NCBI Taxonomy" id="289476"/>
    <lineage>
        <taxon>Eukaryota</taxon>
        <taxon>Metazoa</taxon>
        <taxon>Ecdysozoa</taxon>
        <taxon>Nematoda</taxon>
        <taxon>Chromadorea</taxon>
        <taxon>Rhabditida</taxon>
        <taxon>Tylenchina</taxon>
        <taxon>Panagrolaimomorpha</taxon>
        <taxon>Strongyloidoidea</taxon>
        <taxon>Steinernematidae</taxon>
        <taxon>Steinernema</taxon>
    </lineage>
</organism>
<dbReference type="Pfam" id="PF00858">
    <property type="entry name" value="ASC"/>
    <property type="match status" value="1"/>
</dbReference>
<feature type="transmembrane region" description="Helical" evidence="15">
    <location>
        <begin position="741"/>
        <end position="760"/>
    </location>
</feature>
<dbReference type="GO" id="GO:0005509">
    <property type="term" value="F:calcium ion binding"/>
    <property type="evidence" value="ECO:0007669"/>
    <property type="project" value="InterPro"/>
</dbReference>
<keyword evidence="12 13" id="KW-0407">Ion channel</keyword>
<comment type="similarity">
    <text evidence="2 13">Belongs to the amiloride-sensitive sodium channel (TC 1.A.6) family.</text>
</comment>
<evidence type="ECO:0000256" key="13">
    <source>
        <dbReference type="RuleBase" id="RU000679"/>
    </source>
</evidence>
<dbReference type="InterPro" id="IPR015919">
    <property type="entry name" value="Cadherin-like_sf"/>
</dbReference>
<keyword evidence="4 13" id="KW-0894">Sodium channel</keyword>
<feature type="transmembrane region" description="Helical" evidence="15">
    <location>
        <begin position="1618"/>
        <end position="1644"/>
    </location>
</feature>
<evidence type="ECO:0000256" key="11">
    <source>
        <dbReference type="ARBA" id="ARBA00023201"/>
    </source>
</evidence>
<keyword evidence="11 13" id="KW-0739">Sodium transport</keyword>